<accession>A0ACC2SH94</accession>
<evidence type="ECO:0000313" key="1">
    <source>
        <dbReference type="EMBL" id="KAJ9061521.1"/>
    </source>
</evidence>
<protein>
    <submittedName>
        <fullName evidence="1">Uncharacterized protein</fullName>
    </submittedName>
</protein>
<organism evidence="1 2">
    <name type="scientific">Entomophthora muscae</name>
    <dbReference type="NCBI Taxonomy" id="34485"/>
    <lineage>
        <taxon>Eukaryota</taxon>
        <taxon>Fungi</taxon>
        <taxon>Fungi incertae sedis</taxon>
        <taxon>Zoopagomycota</taxon>
        <taxon>Entomophthoromycotina</taxon>
        <taxon>Entomophthoromycetes</taxon>
        <taxon>Entomophthorales</taxon>
        <taxon>Entomophthoraceae</taxon>
        <taxon>Entomophthora</taxon>
    </lineage>
</organism>
<dbReference type="Proteomes" id="UP001165960">
    <property type="component" value="Unassembled WGS sequence"/>
</dbReference>
<comment type="caution">
    <text evidence="1">The sequence shown here is derived from an EMBL/GenBank/DDBJ whole genome shotgun (WGS) entry which is preliminary data.</text>
</comment>
<proteinExistence type="predicted"/>
<reference evidence="1" key="1">
    <citation type="submission" date="2022-04" db="EMBL/GenBank/DDBJ databases">
        <title>Genome of the entomopathogenic fungus Entomophthora muscae.</title>
        <authorList>
            <person name="Elya C."/>
            <person name="Lovett B.R."/>
            <person name="Lee E."/>
            <person name="Macias A.M."/>
            <person name="Hajek A.E."/>
            <person name="De Bivort B.L."/>
            <person name="Kasson M.T."/>
            <person name="De Fine Licht H.H."/>
            <person name="Stajich J.E."/>
        </authorList>
    </citation>
    <scope>NUCLEOTIDE SEQUENCE</scope>
    <source>
        <strain evidence="1">Berkeley</strain>
    </source>
</reference>
<gene>
    <name evidence="1" type="ORF">DSO57_1019711</name>
</gene>
<name>A0ACC2SH94_9FUNG</name>
<evidence type="ECO:0000313" key="2">
    <source>
        <dbReference type="Proteomes" id="UP001165960"/>
    </source>
</evidence>
<dbReference type="EMBL" id="QTSX02005060">
    <property type="protein sequence ID" value="KAJ9061521.1"/>
    <property type="molecule type" value="Genomic_DNA"/>
</dbReference>
<sequence length="761" mass="85744">MKVFPSFRRSGLIGSLALTLLLFALVPVSAETSNFREELELEDQFTSSPPLTEELLQSSSEKKENYAFQTEVSRIMNIIIHSLYKNKDIFLRELISNASDALDKIRILSLANKELLKANPNLRLTIKADPETNTLTITDSGVEMTPEHLKNNLGTIAKSGTADFLKAFENNAADTSNLIGQFGVGFYSAFLVADKVVVVSKHNDDDQHIWESSAISDYSIVKDPRGNTLGRGTQIILHLKDDAKEFLEAAKIQELIAKYSEFIEFPIYVWSKYKVTEELDETNDTGDEEETDDAEGKDAEKKDKKKTVEKEVEGFRLINVETPIWTRDPKTVTAEQHKALFLKLNGQIGEPLDQIHFRAEGESNFKAILYVPKLGFEALKLDKVSETPIKLYVKKVFITDDTVKLLPDWLAFLRGIVDCDDISLNVSRETVQNSRIVRIIKKKVLSKAFELFATIAADPTKNEKFMGDFGPFLKRGIREDERNQERIAKLLSFPSSSVNATTLDQYISRMQDGQKRIYFITGGSMEALRRSPYVEKLVSQGNEVLYMDQPVDEYTMQHLRKYKDFDFVHALAAKDDVKEDKKELEALEKEFKPLLDWFTKTLGSAVESVKLSTRLIYSPTAITPASLGGLSGNQERLLKAQAYASKQEVEINSWLNAKKGLELNPHHPIIKSLLDKITDGSADETTVDTTHLLFQTSMLRSDYDLPSPQAYADRVEKLVRAQLGLPTSLDYPDINPKPEAPASSDEDDDIPEVDADESDEL</sequence>
<keyword evidence="2" id="KW-1185">Reference proteome</keyword>